<dbReference type="Pfam" id="PF00923">
    <property type="entry name" value="TAL_FSA"/>
    <property type="match status" value="1"/>
</dbReference>
<dbReference type="AlphaFoldDB" id="A0A3E3E3M6"/>
<keyword evidence="4" id="KW-0704">Schiff base</keyword>
<accession>A0A3E3E3M6</accession>
<dbReference type="PROSITE" id="PS01054">
    <property type="entry name" value="TRANSALDOLASE_1"/>
    <property type="match status" value="1"/>
</dbReference>
<gene>
    <name evidence="5" type="ORF">DW687_00205</name>
</gene>
<comment type="subcellular location">
    <subcellularLocation>
        <location evidence="1">Cytoplasm</location>
    </subcellularLocation>
</comment>
<dbReference type="Proteomes" id="UP000261212">
    <property type="component" value="Unassembled WGS sequence"/>
</dbReference>
<dbReference type="GO" id="GO:0005737">
    <property type="term" value="C:cytoplasm"/>
    <property type="evidence" value="ECO:0007669"/>
    <property type="project" value="UniProtKB-SubCell"/>
</dbReference>
<dbReference type="GO" id="GO:0005975">
    <property type="term" value="P:carbohydrate metabolic process"/>
    <property type="evidence" value="ECO:0007669"/>
    <property type="project" value="InterPro"/>
</dbReference>
<comment type="caution">
    <text evidence="5">The sequence shown here is derived from an EMBL/GenBank/DDBJ whole genome shotgun (WGS) entry which is preliminary data.</text>
</comment>
<dbReference type="FunFam" id="3.20.20.70:FF:000018">
    <property type="entry name" value="Probable transaldolase"/>
    <property type="match status" value="1"/>
</dbReference>
<evidence type="ECO:0000313" key="5">
    <source>
        <dbReference type="EMBL" id="RGD75779.1"/>
    </source>
</evidence>
<evidence type="ECO:0000256" key="2">
    <source>
        <dbReference type="ARBA" id="ARBA00022490"/>
    </source>
</evidence>
<dbReference type="GO" id="GO:0016740">
    <property type="term" value="F:transferase activity"/>
    <property type="evidence" value="ECO:0007669"/>
    <property type="project" value="UniProtKB-KW"/>
</dbReference>
<keyword evidence="3" id="KW-0808">Transferase</keyword>
<name>A0A3E3E3M6_9FIRM</name>
<sequence length="220" mass="24104">MLYLIDDANIESIKTITQYFPIHGVTTNPSIIAANGENVYKKIKAIRDVIGPDLELHAQVLESTCDEIVKEAIRLRDAVGGNFFVKVPVTGEGLKSISVLKELGFNVTATAIFTAQQALLASTAGADYVAPYVNRIDNFSSDGIGVVGDIVNLFEMYDKDTKVLAASFKNTQQVYNVAMVGSHAATISCDLFEQLIYHPLTTSAIMEFEEKGAEYYTYEK</sequence>
<dbReference type="SUPFAM" id="SSF51569">
    <property type="entry name" value="Aldolase"/>
    <property type="match status" value="1"/>
</dbReference>
<reference evidence="5 6" key="1">
    <citation type="submission" date="2018-08" db="EMBL/GenBank/DDBJ databases">
        <title>A genome reference for cultivated species of the human gut microbiota.</title>
        <authorList>
            <person name="Zou Y."/>
            <person name="Xue W."/>
            <person name="Luo G."/>
        </authorList>
    </citation>
    <scope>NUCLEOTIDE SEQUENCE [LARGE SCALE GENOMIC DNA]</scope>
    <source>
        <strain evidence="5 6">AM25-6</strain>
    </source>
</reference>
<dbReference type="InterPro" id="IPR018225">
    <property type="entry name" value="Transaldolase_AS"/>
</dbReference>
<dbReference type="CDD" id="cd00956">
    <property type="entry name" value="Transaldolase_FSA"/>
    <property type="match status" value="1"/>
</dbReference>
<dbReference type="PANTHER" id="PTHR10683">
    <property type="entry name" value="TRANSALDOLASE"/>
    <property type="match status" value="1"/>
</dbReference>
<dbReference type="InterPro" id="IPR013785">
    <property type="entry name" value="Aldolase_TIM"/>
</dbReference>
<dbReference type="EMBL" id="QUSM01000001">
    <property type="protein sequence ID" value="RGD75779.1"/>
    <property type="molecule type" value="Genomic_DNA"/>
</dbReference>
<dbReference type="Gene3D" id="3.20.20.70">
    <property type="entry name" value="Aldolase class I"/>
    <property type="match status" value="1"/>
</dbReference>
<keyword evidence="2" id="KW-0963">Cytoplasm</keyword>
<evidence type="ECO:0000256" key="3">
    <source>
        <dbReference type="ARBA" id="ARBA00022679"/>
    </source>
</evidence>
<protein>
    <submittedName>
        <fullName evidence="5">Fructose-6-phosphate aldolase</fullName>
    </submittedName>
</protein>
<organism evidence="5 6">
    <name type="scientific">Anaerofustis stercorihominis</name>
    <dbReference type="NCBI Taxonomy" id="214853"/>
    <lineage>
        <taxon>Bacteria</taxon>
        <taxon>Bacillati</taxon>
        <taxon>Bacillota</taxon>
        <taxon>Clostridia</taxon>
        <taxon>Eubacteriales</taxon>
        <taxon>Eubacteriaceae</taxon>
        <taxon>Anaerofustis</taxon>
    </lineage>
</organism>
<dbReference type="GO" id="GO:0016832">
    <property type="term" value="F:aldehyde-lyase activity"/>
    <property type="evidence" value="ECO:0007669"/>
    <property type="project" value="InterPro"/>
</dbReference>
<dbReference type="InterPro" id="IPR033919">
    <property type="entry name" value="TSA/FSA_arc/bac"/>
</dbReference>
<dbReference type="PANTHER" id="PTHR10683:SF36">
    <property type="entry name" value="TRANSALDOLASE"/>
    <property type="match status" value="1"/>
</dbReference>
<proteinExistence type="predicted"/>
<evidence type="ECO:0000256" key="4">
    <source>
        <dbReference type="ARBA" id="ARBA00023270"/>
    </source>
</evidence>
<evidence type="ECO:0000313" key="6">
    <source>
        <dbReference type="Proteomes" id="UP000261212"/>
    </source>
</evidence>
<dbReference type="RefSeq" id="WP_117530842.1">
    <property type="nucleotide sequence ID" value="NZ_QUSM01000001.1"/>
</dbReference>
<evidence type="ECO:0000256" key="1">
    <source>
        <dbReference type="ARBA" id="ARBA00004496"/>
    </source>
</evidence>
<dbReference type="InterPro" id="IPR001585">
    <property type="entry name" value="TAL/FSA"/>
</dbReference>